<dbReference type="PRINTS" id="PR00118">
    <property type="entry name" value="BLACTAMASEA"/>
</dbReference>
<evidence type="ECO:0000256" key="4">
    <source>
        <dbReference type="ARBA" id="ARBA00022801"/>
    </source>
</evidence>
<dbReference type="PANTHER" id="PTHR35333">
    <property type="entry name" value="BETA-LACTAMASE"/>
    <property type="match status" value="1"/>
</dbReference>
<keyword evidence="5 6" id="KW-0046">Antibiotic resistance</keyword>
<sequence length="304" mass="32723">MLDRRRFALLIAALAATPALARERAPRPPKPFHGIQMLGRLERSAGGRLGAYILDTGTGQGFGWREDERFGMCSTFKLSLAALTLREVDAGRLPADERLVWSLLDLLPNSPVTGAASGPQGLTVVALAQAAQQTSDNLAANMVMKRLGGPEALTAFWRSLGDTVSRLDRYETALNIVPAGEVRDTTSARAITTSLAQVLAGNVLTPASRDMLLRWMSETTTGLKRIRAGVPADWRSGDKTGTYMAPGMYSKINDIAILFPPGKAPLLATAFYEPADAPQDIRPQDEAVLAAVGRIAADRNAWKR</sequence>
<keyword evidence="10" id="KW-1185">Reference proteome</keyword>
<evidence type="ECO:0000256" key="6">
    <source>
        <dbReference type="RuleBase" id="RU361140"/>
    </source>
</evidence>
<keyword evidence="7" id="KW-0732">Signal</keyword>
<evidence type="ECO:0000256" key="5">
    <source>
        <dbReference type="ARBA" id="ARBA00023251"/>
    </source>
</evidence>
<gene>
    <name evidence="9" type="primary">bla</name>
    <name evidence="9" type="ORF">HHL27_01280</name>
</gene>
<evidence type="ECO:0000313" key="9">
    <source>
        <dbReference type="EMBL" id="NML92303.1"/>
    </source>
</evidence>
<dbReference type="AlphaFoldDB" id="A0A7Y0G8S9"/>
<accession>A0A7Y0G8S9</accession>
<comment type="similarity">
    <text evidence="2 6">Belongs to the class-A beta-lactamase family.</text>
</comment>
<evidence type="ECO:0000313" key="10">
    <source>
        <dbReference type="Proteomes" id="UP000583556"/>
    </source>
</evidence>
<dbReference type="PANTHER" id="PTHR35333:SF3">
    <property type="entry name" value="BETA-LACTAMASE-TYPE TRANSPEPTIDASE FOLD CONTAINING PROTEIN"/>
    <property type="match status" value="1"/>
</dbReference>
<dbReference type="InterPro" id="IPR023650">
    <property type="entry name" value="Beta-lactam_class-A_AS"/>
</dbReference>
<feature type="domain" description="Beta-lactamase class A catalytic" evidence="8">
    <location>
        <begin position="50"/>
        <end position="271"/>
    </location>
</feature>
<feature type="signal peptide" evidence="7">
    <location>
        <begin position="1"/>
        <end position="21"/>
    </location>
</feature>
<dbReference type="NCBIfam" id="NF033103">
    <property type="entry name" value="bla_class_A"/>
    <property type="match status" value="1"/>
</dbReference>
<dbReference type="GO" id="GO:0046677">
    <property type="term" value="P:response to antibiotic"/>
    <property type="evidence" value="ECO:0007669"/>
    <property type="project" value="UniProtKB-UniRule"/>
</dbReference>
<protein>
    <recommendedName>
        <fullName evidence="3 6">Beta-lactamase</fullName>
        <ecNumber evidence="3 6">3.5.2.6</ecNumber>
    </recommendedName>
</protein>
<proteinExistence type="inferred from homology"/>
<dbReference type="Proteomes" id="UP000583556">
    <property type="component" value="Unassembled WGS sequence"/>
</dbReference>
<evidence type="ECO:0000256" key="3">
    <source>
        <dbReference type="ARBA" id="ARBA00012865"/>
    </source>
</evidence>
<keyword evidence="4 6" id="KW-0378">Hydrolase</keyword>
<dbReference type="InterPro" id="IPR045155">
    <property type="entry name" value="Beta-lactam_cat"/>
</dbReference>
<dbReference type="PROSITE" id="PS00146">
    <property type="entry name" value="BETA_LACTAMASE_A"/>
    <property type="match status" value="1"/>
</dbReference>
<dbReference type="Gene3D" id="3.40.710.10">
    <property type="entry name" value="DD-peptidase/beta-lactamase superfamily"/>
    <property type="match status" value="1"/>
</dbReference>
<organism evidence="9 10">
    <name type="scientific">Novosphingobium olei</name>
    <dbReference type="NCBI Taxonomy" id="2728851"/>
    <lineage>
        <taxon>Bacteria</taxon>
        <taxon>Pseudomonadati</taxon>
        <taxon>Pseudomonadota</taxon>
        <taxon>Alphaproteobacteria</taxon>
        <taxon>Sphingomonadales</taxon>
        <taxon>Sphingomonadaceae</taxon>
        <taxon>Novosphingobium</taxon>
    </lineage>
</organism>
<dbReference type="GO" id="GO:0008800">
    <property type="term" value="F:beta-lactamase activity"/>
    <property type="evidence" value="ECO:0007669"/>
    <property type="project" value="UniProtKB-UniRule"/>
</dbReference>
<dbReference type="SUPFAM" id="SSF56601">
    <property type="entry name" value="beta-lactamase/transpeptidase-like"/>
    <property type="match status" value="1"/>
</dbReference>
<dbReference type="InterPro" id="IPR000871">
    <property type="entry name" value="Beta-lactam_class-A"/>
</dbReference>
<dbReference type="EC" id="3.5.2.6" evidence="3 6"/>
<dbReference type="InterPro" id="IPR012338">
    <property type="entry name" value="Beta-lactam/transpept-like"/>
</dbReference>
<name>A0A7Y0G8S9_9SPHN</name>
<dbReference type="EMBL" id="JABBGM010000001">
    <property type="protein sequence ID" value="NML92303.1"/>
    <property type="molecule type" value="Genomic_DNA"/>
</dbReference>
<dbReference type="GO" id="GO:0030655">
    <property type="term" value="P:beta-lactam antibiotic catabolic process"/>
    <property type="evidence" value="ECO:0007669"/>
    <property type="project" value="InterPro"/>
</dbReference>
<comment type="catalytic activity">
    <reaction evidence="1 6">
        <text>a beta-lactam + H2O = a substituted beta-amino acid</text>
        <dbReference type="Rhea" id="RHEA:20401"/>
        <dbReference type="ChEBI" id="CHEBI:15377"/>
        <dbReference type="ChEBI" id="CHEBI:35627"/>
        <dbReference type="ChEBI" id="CHEBI:140347"/>
        <dbReference type="EC" id="3.5.2.6"/>
    </reaction>
</comment>
<comment type="caution">
    <text evidence="9">The sequence shown here is derived from an EMBL/GenBank/DDBJ whole genome shotgun (WGS) entry which is preliminary data.</text>
</comment>
<evidence type="ECO:0000259" key="8">
    <source>
        <dbReference type="Pfam" id="PF13354"/>
    </source>
</evidence>
<feature type="chain" id="PRO_5031083828" description="Beta-lactamase" evidence="7">
    <location>
        <begin position="22"/>
        <end position="304"/>
    </location>
</feature>
<dbReference type="Pfam" id="PF13354">
    <property type="entry name" value="Beta-lactamase2"/>
    <property type="match status" value="1"/>
</dbReference>
<evidence type="ECO:0000256" key="7">
    <source>
        <dbReference type="SAM" id="SignalP"/>
    </source>
</evidence>
<evidence type="ECO:0000256" key="2">
    <source>
        <dbReference type="ARBA" id="ARBA00009009"/>
    </source>
</evidence>
<reference evidence="9 10" key="1">
    <citation type="submission" date="2020-04" db="EMBL/GenBank/DDBJ databases">
        <title>Novosphingobium sp. TW-4 isolated from soil.</title>
        <authorList>
            <person name="Dahal R.H."/>
            <person name="Chaudhary D.K."/>
        </authorList>
    </citation>
    <scope>NUCLEOTIDE SEQUENCE [LARGE SCALE GENOMIC DNA]</scope>
    <source>
        <strain evidence="9 10">TW-4</strain>
    </source>
</reference>
<evidence type="ECO:0000256" key="1">
    <source>
        <dbReference type="ARBA" id="ARBA00001526"/>
    </source>
</evidence>